<gene>
    <name evidence="2" type="ORF">AmaxDRAFT_5243</name>
</gene>
<feature type="non-terminal residue" evidence="2">
    <location>
        <position position="101"/>
    </location>
</feature>
<evidence type="ECO:0000313" key="2">
    <source>
        <dbReference type="EMBL" id="EDZ91990.1"/>
    </source>
</evidence>
<feature type="region of interest" description="Disordered" evidence="1">
    <location>
        <begin position="39"/>
        <end position="84"/>
    </location>
</feature>
<feature type="compositionally biased region" description="Polar residues" evidence="1">
    <location>
        <begin position="71"/>
        <end position="84"/>
    </location>
</feature>
<protein>
    <recommendedName>
        <fullName evidence="4">Cell division protein SepF</fullName>
    </recommendedName>
</protein>
<reference evidence="2 3" key="1">
    <citation type="journal article" date="2011" name="Appl. Environ. Microbiol.">
        <title>Contribution of a Sodium Ion Gradient to Energy Conservation during Fermentation in the Cyanobacterium Arthrospira (Spirulina) maxima CS-328.</title>
        <authorList>
            <person name="Carrieri D."/>
            <person name="Ananyev G."/>
            <person name="Lenz O."/>
            <person name="Bryant D.A."/>
            <person name="Dismukes G.C."/>
        </authorList>
    </citation>
    <scope>NUCLEOTIDE SEQUENCE [LARGE SCALE GENOMIC DNA]</scope>
    <source>
        <strain evidence="2 3">CS-328</strain>
    </source>
</reference>
<keyword evidence="3" id="KW-1185">Reference proteome</keyword>
<organism evidence="2 3">
    <name type="scientific">Limnospira maxima CS-328</name>
    <dbReference type="NCBI Taxonomy" id="513049"/>
    <lineage>
        <taxon>Bacteria</taxon>
        <taxon>Bacillati</taxon>
        <taxon>Cyanobacteriota</taxon>
        <taxon>Cyanophyceae</taxon>
        <taxon>Oscillatoriophycideae</taxon>
        <taxon>Oscillatoriales</taxon>
        <taxon>Sirenicapillariaceae</taxon>
        <taxon>Limnospira</taxon>
    </lineage>
</organism>
<dbReference type="Proteomes" id="UP000004061">
    <property type="component" value="Unassembled WGS sequence"/>
</dbReference>
<name>B5W8Z3_LIMMA</name>
<comment type="caution">
    <text evidence="2">The sequence shown here is derived from an EMBL/GenBank/DDBJ whole genome shotgun (WGS) entry which is preliminary data.</text>
</comment>
<evidence type="ECO:0000313" key="3">
    <source>
        <dbReference type="Proteomes" id="UP000004061"/>
    </source>
</evidence>
<evidence type="ECO:0000256" key="1">
    <source>
        <dbReference type="SAM" id="MobiDB-lite"/>
    </source>
</evidence>
<dbReference type="EMBL" id="ABYK01000073">
    <property type="protein sequence ID" value="EDZ91990.1"/>
    <property type="molecule type" value="Genomic_DNA"/>
</dbReference>
<accession>B5W8Z3</accession>
<sequence>MNTLFSKLRDFVGLNESVEYDYEYDEMEGEQYQNMYQAPQPQAAPLMSEEERRGSRRPRERAVAAVGGGNMTSESVTMGSTGMNNVIGMPGAINGISEVMV</sequence>
<dbReference type="AlphaFoldDB" id="B5W8Z3"/>
<proteinExistence type="predicted"/>
<evidence type="ECO:0008006" key="4">
    <source>
        <dbReference type="Google" id="ProtNLM"/>
    </source>
</evidence>